<keyword evidence="3" id="KW-1185">Reference proteome</keyword>
<dbReference type="Pfam" id="PF09900">
    <property type="entry name" value="DUF2127"/>
    <property type="match status" value="1"/>
</dbReference>
<keyword evidence="1" id="KW-0472">Membrane</keyword>
<feature type="transmembrane region" description="Helical" evidence="1">
    <location>
        <begin position="101"/>
        <end position="119"/>
    </location>
</feature>
<keyword evidence="1" id="KW-0812">Transmembrane</keyword>
<gene>
    <name evidence="2" type="ORF">NITINOP_0812</name>
</gene>
<feature type="transmembrane region" description="Helical" evidence="1">
    <location>
        <begin position="126"/>
        <end position="145"/>
    </location>
</feature>
<dbReference type="KEGG" id="nio:NITINOP_0812"/>
<dbReference type="AlphaFoldDB" id="A0A0S4KTX4"/>
<dbReference type="Proteomes" id="UP000066284">
    <property type="component" value="Chromosome 1"/>
</dbReference>
<evidence type="ECO:0000313" key="2">
    <source>
        <dbReference type="EMBL" id="CUQ65787.1"/>
    </source>
</evidence>
<organism evidence="2 3">
    <name type="scientific">Candidatus Nitrospira inopinata</name>
    <dbReference type="NCBI Taxonomy" id="1715989"/>
    <lineage>
        <taxon>Bacteria</taxon>
        <taxon>Pseudomonadati</taxon>
        <taxon>Nitrospirota</taxon>
        <taxon>Nitrospiria</taxon>
        <taxon>Nitrospirales</taxon>
        <taxon>Nitrospiraceae</taxon>
        <taxon>Nitrospira</taxon>
    </lineage>
</organism>
<reference evidence="3" key="1">
    <citation type="submission" date="2015-09" db="EMBL/GenBank/DDBJ databases">
        <authorList>
            <person name="Daims H."/>
        </authorList>
    </citation>
    <scope>NUCLEOTIDE SEQUENCE [LARGE SCALE GENOMIC DNA]</scope>
</reference>
<feature type="transmembrane region" description="Helical" evidence="1">
    <location>
        <begin position="12"/>
        <end position="35"/>
    </location>
</feature>
<dbReference type="RefSeq" id="WP_062483394.1">
    <property type="nucleotide sequence ID" value="NZ_LN885086.1"/>
</dbReference>
<proteinExistence type="predicted"/>
<name>A0A0S4KTX4_9BACT</name>
<accession>A0A0S4KTX4</accession>
<keyword evidence="1" id="KW-1133">Transmembrane helix</keyword>
<feature type="transmembrane region" description="Helical" evidence="1">
    <location>
        <begin position="74"/>
        <end position="95"/>
    </location>
</feature>
<dbReference type="OrthoDB" id="9810668at2"/>
<evidence type="ECO:0008006" key="4">
    <source>
        <dbReference type="Google" id="ProtNLM"/>
    </source>
</evidence>
<evidence type="ECO:0000256" key="1">
    <source>
        <dbReference type="SAM" id="Phobius"/>
    </source>
</evidence>
<dbReference type="EMBL" id="LN885086">
    <property type="protein sequence ID" value="CUQ65787.1"/>
    <property type="molecule type" value="Genomic_DNA"/>
</dbReference>
<evidence type="ECO:0000313" key="3">
    <source>
        <dbReference type="Proteomes" id="UP000066284"/>
    </source>
</evidence>
<dbReference type="InterPro" id="IPR021125">
    <property type="entry name" value="DUF2127"/>
</dbReference>
<sequence length="155" mass="17122">MTAHSHQTGLAVIALFKVVKGLLLLMVGLGLLELMHADLATLFSRLIEALHLNADSRIIHALVLRIDALQPHSVLVASLVSLGYAGLFLVEGIGLWFERSWAAYLTVVSTSLLVPFEVYEVIERVSILRVGVLLLNLLIVLYLVVQLKRHTLNHT</sequence>
<protein>
    <recommendedName>
        <fullName evidence="4">DUF2127 domain-containing protein</fullName>
    </recommendedName>
</protein>